<keyword evidence="14" id="KW-1185">Reference proteome</keyword>
<evidence type="ECO:0000256" key="11">
    <source>
        <dbReference type="RuleBase" id="RU000679"/>
    </source>
</evidence>
<dbReference type="Pfam" id="PF00858">
    <property type="entry name" value="ASC"/>
    <property type="match status" value="1"/>
</dbReference>
<evidence type="ECO:0000256" key="4">
    <source>
        <dbReference type="ARBA" id="ARBA00022692"/>
    </source>
</evidence>
<evidence type="ECO:0000256" key="1">
    <source>
        <dbReference type="ARBA" id="ARBA00004141"/>
    </source>
</evidence>
<dbReference type="InterPro" id="IPR001873">
    <property type="entry name" value="ENaC"/>
</dbReference>
<evidence type="ECO:0000256" key="8">
    <source>
        <dbReference type="ARBA" id="ARBA00023136"/>
    </source>
</evidence>
<proteinExistence type="inferred from homology"/>
<accession>A0ABD3WAB1</accession>
<dbReference type="PANTHER" id="PTHR11690">
    <property type="entry name" value="AMILORIDE-SENSITIVE SODIUM CHANNEL-RELATED"/>
    <property type="match status" value="1"/>
</dbReference>
<keyword evidence="8 12" id="KW-0472">Membrane</keyword>
<evidence type="ECO:0000313" key="13">
    <source>
        <dbReference type="EMBL" id="KAL3869753.1"/>
    </source>
</evidence>
<dbReference type="GO" id="GO:0005272">
    <property type="term" value="F:sodium channel activity"/>
    <property type="evidence" value="ECO:0007669"/>
    <property type="project" value="UniProtKB-KW"/>
</dbReference>
<comment type="similarity">
    <text evidence="11">Belongs to the amiloride-sensitive sodium channel (TC 1.A.6) family.</text>
</comment>
<keyword evidence="7 11" id="KW-0406">Ion transport</keyword>
<dbReference type="EMBL" id="JBJQND010000008">
    <property type="protein sequence ID" value="KAL3869753.1"/>
    <property type="molecule type" value="Genomic_DNA"/>
</dbReference>
<keyword evidence="4 11" id="KW-0812">Transmembrane</keyword>
<evidence type="ECO:0000256" key="12">
    <source>
        <dbReference type="SAM" id="Phobius"/>
    </source>
</evidence>
<evidence type="ECO:0000256" key="2">
    <source>
        <dbReference type="ARBA" id="ARBA00022448"/>
    </source>
</evidence>
<evidence type="ECO:0000256" key="10">
    <source>
        <dbReference type="ARBA" id="ARBA00023303"/>
    </source>
</evidence>
<keyword evidence="3 11" id="KW-0894">Sodium channel</keyword>
<keyword evidence="6" id="KW-0915">Sodium</keyword>
<organism evidence="13 14">
    <name type="scientific">Sinanodonta woodiana</name>
    <name type="common">Chinese pond mussel</name>
    <name type="synonym">Anodonta woodiana</name>
    <dbReference type="NCBI Taxonomy" id="1069815"/>
    <lineage>
        <taxon>Eukaryota</taxon>
        <taxon>Metazoa</taxon>
        <taxon>Spiralia</taxon>
        <taxon>Lophotrochozoa</taxon>
        <taxon>Mollusca</taxon>
        <taxon>Bivalvia</taxon>
        <taxon>Autobranchia</taxon>
        <taxon>Heteroconchia</taxon>
        <taxon>Palaeoheterodonta</taxon>
        <taxon>Unionida</taxon>
        <taxon>Unionoidea</taxon>
        <taxon>Unionidae</taxon>
        <taxon>Unioninae</taxon>
        <taxon>Sinanodonta</taxon>
    </lineage>
</organism>
<keyword evidence="5 12" id="KW-1133">Transmembrane helix</keyword>
<keyword evidence="10 11" id="KW-0407">Ion channel</keyword>
<gene>
    <name evidence="13" type="ORF">ACJMK2_042394</name>
</gene>
<dbReference type="Proteomes" id="UP001634394">
    <property type="component" value="Unassembled WGS sequence"/>
</dbReference>
<protein>
    <submittedName>
        <fullName evidence="13">Uncharacterized protein</fullName>
    </submittedName>
</protein>
<comment type="subcellular location">
    <subcellularLocation>
        <location evidence="1">Membrane</location>
        <topology evidence="1">Multi-pass membrane protein</topology>
    </subcellularLocation>
</comment>
<evidence type="ECO:0000256" key="5">
    <source>
        <dbReference type="ARBA" id="ARBA00022989"/>
    </source>
</evidence>
<comment type="caution">
    <text evidence="13">The sequence shown here is derived from an EMBL/GenBank/DDBJ whole genome shotgun (WGS) entry which is preliminary data.</text>
</comment>
<evidence type="ECO:0000256" key="6">
    <source>
        <dbReference type="ARBA" id="ARBA00023053"/>
    </source>
</evidence>
<evidence type="ECO:0000256" key="3">
    <source>
        <dbReference type="ARBA" id="ARBA00022461"/>
    </source>
</evidence>
<keyword evidence="2 11" id="KW-0813">Transport</keyword>
<dbReference type="InterPro" id="IPR020903">
    <property type="entry name" value="ENaC_CS"/>
</dbReference>
<feature type="non-terminal residue" evidence="13">
    <location>
        <position position="273"/>
    </location>
</feature>
<dbReference type="PANTHER" id="PTHR11690:SF248">
    <property type="entry name" value="PICKPOCKET 17, ISOFORM A"/>
    <property type="match status" value="1"/>
</dbReference>
<sequence>MASTNSMRKGKSVREVFVNFAEMCSMQGVPYIHAATFWWSRLIWVVLTFTAIGALIFHLYYIMSQYYEYPVQTKFERRKRFADENSAINITNNEGNYFKDFGDTNDNGYLTDQGFKYTYMNLPRDVRKDAGHFMSDMIVSCSFAGRECTANLTLNLQNWEILEGVSEGYGARLVVHEPGTIPFTSSEGIFISSSFETNIGLRMVAVSRLGEPYSHCDDGKTFRERYGVTYTRQTCQEWCLTYTLIQVCGCYEESEEELGTMAEGTTRQCKNKT</sequence>
<keyword evidence="9 11" id="KW-0739">Sodium transport</keyword>
<evidence type="ECO:0000256" key="7">
    <source>
        <dbReference type="ARBA" id="ARBA00023065"/>
    </source>
</evidence>
<dbReference type="PROSITE" id="PS01206">
    <property type="entry name" value="ASC"/>
    <property type="match status" value="1"/>
</dbReference>
<dbReference type="AlphaFoldDB" id="A0ABD3WAB1"/>
<evidence type="ECO:0000256" key="9">
    <source>
        <dbReference type="ARBA" id="ARBA00023201"/>
    </source>
</evidence>
<feature type="transmembrane region" description="Helical" evidence="12">
    <location>
        <begin position="42"/>
        <end position="63"/>
    </location>
</feature>
<reference evidence="13 14" key="1">
    <citation type="submission" date="2024-11" db="EMBL/GenBank/DDBJ databases">
        <title>Chromosome-level genome assembly of the freshwater bivalve Anodonta woodiana.</title>
        <authorList>
            <person name="Chen X."/>
        </authorList>
    </citation>
    <scope>NUCLEOTIDE SEQUENCE [LARGE SCALE GENOMIC DNA]</scope>
    <source>
        <strain evidence="13">MN2024</strain>
        <tissue evidence="13">Gills</tissue>
    </source>
</reference>
<dbReference type="GO" id="GO:0016020">
    <property type="term" value="C:membrane"/>
    <property type="evidence" value="ECO:0007669"/>
    <property type="project" value="UniProtKB-SubCell"/>
</dbReference>
<evidence type="ECO:0000313" key="14">
    <source>
        <dbReference type="Proteomes" id="UP001634394"/>
    </source>
</evidence>
<name>A0ABD3WAB1_SINWO</name>
<dbReference type="Gene3D" id="2.60.470.10">
    <property type="entry name" value="Acid-sensing ion channels like domains"/>
    <property type="match status" value="1"/>
</dbReference>